<organism evidence="1">
    <name type="scientific">marine sediment metagenome</name>
    <dbReference type="NCBI Taxonomy" id="412755"/>
    <lineage>
        <taxon>unclassified sequences</taxon>
        <taxon>metagenomes</taxon>
        <taxon>ecological metagenomes</taxon>
    </lineage>
</organism>
<name>X0VD83_9ZZZZ</name>
<reference evidence="1" key="1">
    <citation type="journal article" date="2014" name="Front. Microbiol.">
        <title>High frequency of phylogenetically diverse reductive dehalogenase-homologous genes in deep subseafloor sedimentary metagenomes.</title>
        <authorList>
            <person name="Kawai M."/>
            <person name="Futagami T."/>
            <person name="Toyoda A."/>
            <person name="Takaki Y."/>
            <person name="Nishi S."/>
            <person name="Hori S."/>
            <person name="Arai W."/>
            <person name="Tsubouchi T."/>
            <person name="Morono Y."/>
            <person name="Uchiyama I."/>
            <person name="Ito T."/>
            <person name="Fujiyama A."/>
            <person name="Inagaki F."/>
            <person name="Takami H."/>
        </authorList>
    </citation>
    <scope>NUCLEOTIDE SEQUENCE</scope>
    <source>
        <strain evidence="1">Expedition CK06-06</strain>
    </source>
</reference>
<dbReference type="EMBL" id="BARS01014970">
    <property type="protein sequence ID" value="GAF98495.1"/>
    <property type="molecule type" value="Genomic_DNA"/>
</dbReference>
<feature type="non-terminal residue" evidence="1">
    <location>
        <position position="1"/>
    </location>
</feature>
<accession>X0VD83</accession>
<protein>
    <submittedName>
        <fullName evidence="1">Uncharacterized protein</fullName>
    </submittedName>
</protein>
<comment type="caution">
    <text evidence="1">The sequence shown here is derived from an EMBL/GenBank/DDBJ whole genome shotgun (WGS) entry which is preliminary data.</text>
</comment>
<gene>
    <name evidence="1" type="ORF">S01H1_24856</name>
</gene>
<sequence>AEGLTITGVLVARCPGCLLFNLINMIKILKLV</sequence>
<dbReference type="AlphaFoldDB" id="X0VD83"/>
<evidence type="ECO:0000313" key="1">
    <source>
        <dbReference type="EMBL" id="GAF98495.1"/>
    </source>
</evidence>
<proteinExistence type="predicted"/>